<comment type="caution">
    <text evidence="4">The sequence shown here is derived from an EMBL/GenBank/DDBJ whole genome shotgun (WGS) entry which is preliminary data.</text>
</comment>
<evidence type="ECO:0000313" key="4">
    <source>
        <dbReference type="EMBL" id="MBT8765350.1"/>
    </source>
</evidence>
<name>A0ABS5XE50_9GAMM</name>
<feature type="domain" description="Solute-binding protein family 3/N-terminal" evidence="3">
    <location>
        <begin position="41"/>
        <end position="266"/>
    </location>
</feature>
<dbReference type="SMART" id="SM00062">
    <property type="entry name" value="PBPb"/>
    <property type="match status" value="1"/>
</dbReference>
<dbReference type="PANTHER" id="PTHR35936:SF25">
    <property type="entry name" value="ABC TRANSPORTER SUBSTRATE-BINDING PROTEIN"/>
    <property type="match status" value="1"/>
</dbReference>
<dbReference type="InterPro" id="IPR001638">
    <property type="entry name" value="Solute-binding_3/MltF_N"/>
</dbReference>
<evidence type="ECO:0000259" key="3">
    <source>
        <dbReference type="SMART" id="SM00062"/>
    </source>
</evidence>
<proteinExistence type="inferred from homology"/>
<dbReference type="Gene3D" id="3.40.190.10">
    <property type="entry name" value="Periplasmic binding protein-like II"/>
    <property type="match status" value="2"/>
</dbReference>
<evidence type="ECO:0000313" key="5">
    <source>
        <dbReference type="Proteomes" id="UP001519667"/>
    </source>
</evidence>
<dbReference type="PANTHER" id="PTHR35936">
    <property type="entry name" value="MEMBRANE-BOUND LYTIC MUREIN TRANSGLYCOSYLASE F"/>
    <property type="match status" value="1"/>
</dbReference>
<keyword evidence="5" id="KW-1185">Reference proteome</keyword>
<keyword evidence="2" id="KW-0732">Signal</keyword>
<dbReference type="Proteomes" id="UP001519667">
    <property type="component" value="Unassembled WGS sequence"/>
</dbReference>
<evidence type="ECO:0000256" key="1">
    <source>
        <dbReference type="ARBA" id="ARBA00010333"/>
    </source>
</evidence>
<protein>
    <submittedName>
        <fullName evidence="4">Transporter substrate-binding domain-containing protein</fullName>
    </submittedName>
</protein>
<dbReference type="Pfam" id="PF00497">
    <property type="entry name" value="SBP_bac_3"/>
    <property type="match status" value="1"/>
</dbReference>
<gene>
    <name evidence="4" type="ORF">J7302_04260</name>
</gene>
<accession>A0ABS5XE50</accession>
<dbReference type="EMBL" id="JAGTIS010000002">
    <property type="protein sequence ID" value="MBT8765350.1"/>
    <property type="molecule type" value="Genomic_DNA"/>
</dbReference>
<dbReference type="SUPFAM" id="SSF53850">
    <property type="entry name" value="Periplasmic binding protein-like II"/>
    <property type="match status" value="1"/>
</dbReference>
<evidence type="ECO:0000256" key="2">
    <source>
        <dbReference type="ARBA" id="ARBA00022729"/>
    </source>
</evidence>
<sequence>MGPVAVLCSRVSPRHRRWPRAWILAGLLILLPGVASAERAPLRVMTDYWPPFRIAGDGGQLRGLDIDVLKELERRTGLRFDVQRAPWSRGLAQLSKGTADLMTGLAKTTEREHYIDYLERPYFACAPRFYGGQELAGEVTDYRKLRAHEIGYVLGSAYFEPFDSDNGLRKVGVSSESQLLQMLRHKRLKLVVGTDCQVDYELLQDPQLAGRIVKLAYRPPARTELFLGFSRQRVLGAEREAIAQALGQMLDEGWVAEAARRYRPGAH</sequence>
<comment type="similarity">
    <text evidence="1">Belongs to the bacterial solute-binding protein 3 family.</text>
</comment>
<reference evidence="4 5" key="1">
    <citation type="submission" date="2021-04" db="EMBL/GenBank/DDBJ databases">
        <title>Pseudomonas boanensis sp. nov., a bacterium isolated from river water used for household purposes in Boane District, Mozambique.</title>
        <authorList>
            <person name="Nicklasson M."/>
            <person name="Martin-Rodriguez A.J."/>
            <person name="Thorell K."/>
            <person name="Neves L."/>
            <person name="Mussagy A."/>
            <person name="Rydberg H.A."/>
            <person name="Hernroth B."/>
            <person name="Svensson-Stadler L."/>
            <person name="Sjoling A."/>
        </authorList>
    </citation>
    <scope>NUCLEOTIDE SEQUENCE [LARGE SCALE GENOMIC DNA]</scope>
    <source>
        <strain evidence="4 5">DB1</strain>
    </source>
</reference>
<dbReference type="RefSeq" id="WP_215370937.1">
    <property type="nucleotide sequence ID" value="NZ_JAGTIS010000002.1"/>
</dbReference>
<organism evidence="4 5">
    <name type="scientific">Metapseudomonas boanensis</name>
    <dbReference type="NCBI Taxonomy" id="2822138"/>
    <lineage>
        <taxon>Bacteria</taxon>
        <taxon>Pseudomonadati</taxon>
        <taxon>Pseudomonadota</taxon>
        <taxon>Gammaproteobacteria</taxon>
        <taxon>Pseudomonadales</taxon>
        <taxon>Pseudomonadaceae</taxon>
        <taxon>Metapseudomonas</taxon>
    </lineage>
</organism>